<name>A0A914DCC9_9BILA</name>
<reference evidence="2" key="1">
    <citation type="submission" date="2022-11" db="UniProtKB">
        <authorList>
            <consortium name="WormBaseParasite"/>
        </authorList>
    </citation>
    <scope>IDENTIFICATION</scope>
</reference>
<dbReference type="AlphaFoldDB" id="A0A914DCC9"/>
<proteinExistence type="predicted"/>
<evidence type="ECO:0000313" key="1">
    <source>
        <dbReference type="Proteomes" id="UP000887540"/>
    </source>
</evidence>
<organism evidence="1 2">
    <name type="scientific">Acrobeloides nanus</name>
    <dbReference type="NCBI Taxonomy" id="290746"/>
    <lineage>
        <taxon>Eukaryota</taxon>
        <taxon>Metazoa</taxon>
        <taxon>Ecdysozoa</taxon>
        <taxon>Nematoda</taxon>
        <taxon>Chromadorea</taxon>
        <taxon>Rhabditida</taxon>
        <taxon>Tylenchina</taxon>
        <taxon>Cephalobomorpha</taxon>
        <taxon>Cephaloboidea</taxon>
        <taxon>Cephalobidae</taxon>
        <taxon>Acrobeloides</taxon>
    </lineage>
</organism>
<evidence type="ECO:0000313" key="2">
    <source>
        <dbReference type="WBParaSite" id="ACRNAN_scaffold21732.g8170.t1"/>
    </source>
</evidence>
<dbReference type="Proteomes" id="UP000887540">
    <property type="component" value="Unplaced"/>
</dbReference>
<accession>A0A914DCC9</accession>
<protein>
    <submittedName>
        <fullName evidence="2">Uncharacterized protein</fullName>
    </submittedName>
</protein>
<keyword evidence="1" id="KW-1185">Reference proteome</keyword>
<sequence length="146" mass="16272">MFLTGDPNNTVLQGYLVYDSDSEKLENFQGNLYELMSSSRSTCLPMISSENKVLTIIANNSYEIDPFSDHQLFFRIRQIHAANCKDAYNVYAASTLTTVVNGIASGNSIADYCQLELLYANDFGLPPGILLTQLNFEVKLVLLVFP</sequence>
<dbReference type="WBParaSite" id="ACRNAN_scaffold21732.g8170.t1">
    <property type="protein sequence ID" value="ACRNAN_scaffold21732.g8170.t1"/>
    <property type="gene ID" value="ACRNAN_scaffold21732.g8170"/>
</dbReference>